<evidence type="ECO:0000313" key="1">
    <source>
        <dbReference type="EMBL" id="UWX05294.1"/>
    </source>
</evidence>
<dbReference type="RefSeq" id="WP_334314866.1">
    <property type="nucleotide sequence ID" value="NZ_CP065938.1"/>
</dbReference>
<accession>A0ABY5XZH8</accession>
<dbReference type="EMBL" id="CP065938">
    <property type="protein sequence ID" value="UWX05294.1"/>
    <property type="molecule type" value="Genomic_DNA"/>
</dbReference>
<sequence>MTIASTLSKKHYQGNDIAKEFPLPFQVAEKGHIFAVIKKGMKIEEVKTNFTVDLNRKVFIYPLQGEPLKTGEYLTLYRKIPLTQIVDLENAGAFHPKVLEHDGFDRIVMQIQQLDEEISRALKIDITDTRDVSNLLEELFAARDEAVSHAQKASEQANLSRNHADTAETQAENAETWALFAREKAEQLTDLQVECYISNDGKGQITYHKEENRLEIVLPFDNAGLHASKVSLTDKIDLERSDIGASAKALTLLDAKTEAALAEKIDKSAISSAIDSVSEETVASSKAVSGLRNVLSDNFISGLGMPNLDKKIFIQFSPINNDKIDYSAAYTAPANGWVTVYGQVANIASKAYALVFAQSGDIRMTSASGTADVVCTATIPVRKGRGVYLKTQSCWSVGAYFFYAQGES</sequence>
<dbReference type="Proteomes" id="UP001058120">
    <property type="component" value="Chromosome"/>
</dbReference>
<keyword evidence="2" id="KW-1185">Reference proteome</keyword>
<name>A0ABY5XZH8_9BACT</name>
<reference evidence="1" key="1">
    <citation type="submission" date="2020-12" db="EMBL/GenBank/DDBJ databases">
        <title>Taurinivorans muris gen. nov., sp. nov., fundamental and realized metabolic niche of a ubiquitous sulfidogenic bacterium in the murine intestine.</title>
        <authorList>
            <person name="Ye H."/>
            <person name="Hanson B.T."/>
            <person name="Loy A."/>
        </authorList>
    </citation>
    <scope>NUCLEOTIDE SEQUENCE</scope>
    <source>
        <strain evidence="1">LT0009</strain>
    </source>
</reference>
<organism evidence="1 2">
    <name type="scientific">Taurinivorans muris</name>
    <dbReference type="NCBI Taxonomy" id="2787751"/>
    <lineage>
        <taxon>Bacteria</taxon>
        <taxon>Pseudomonadati</taxon>
        <taxon>Thermodesulfobacteriota</taxon>
        <taxon>Desulfovibrionia</taxon>
        <taxon>Desulfovibrionales</taxon>
        <taxon>Desulfovibrionaceae</taxon>
        <taxon>Taurinivorans</taxon>
    </lineage>
</organism>
<gene>
    <name evidence="1" type="ORF">JBF11_07505</name>
</gene>
<proteinExistence type="predicted"/>
<protein>
    <submittedName>
        <fullName evidence="1">Uncharacterized protein</fullName>
    </submittedName>
</protein>
<evidence type="ECO:0000313" key="2">
    <source>
        <dbReference type="Proteomes" id="UP001058120"/>
    </source>
</evidence>